<dbReference type="Pfam" id="PF03446">
    <property type="entry name" value="NAD_binding_2"/>
    <property type="match status" value="1"/>
</dbReference>
<sequence length="339" mass="35474">MTREVILYGLGSMGQRIARLALERGYRIAGAIDLDRAKAGQPLSRVLGLPKGTCDATVSDDAASVLAATTGAVVLQATSSFLAQVAGPIAHCLEQGHDVISIAEEMTFPAAASPETADRLNRIAAQHGVRLLGTGVNPGFAMDMLVLALTVPCGRVDYILATRTNDLSDFGPTVLTGQGVGLSPDEFHSAVADGRVVGHVGFDQSVALIARHLGWKIDRVEETRTPIMSTVTRATDHLTITTGQVAGCLHCMKAFVDGREVLHLEHPQQIRPDLEAQATSDRIIITGDQAIDMVIAPEIGGGAGTAAAAVNAIEYLACTAPGLIHLTDLPLNSPRALTA</sequence>
<evidence type="ECO:0000313" key="3">
    <source>
        <dbReference type="EMBL" id="SEO37480.1"/>
    </source>
</evidence>
<dbReference type="GO" id="GO:0050661">
    <property type="term" value="F:NADP binding"/>
    <property type="evidence" value="ECO:0007669"/>
    <property type="project" value="InterPro"/>
</dbReference>
<dbReference type="RefSeq" id="WP_093116248.1">
    <property type="nucleotide sequence ID" value="NZ_FODS01000004.1"/>
</dbReference>
<dbReference type="InterPro" id="IPR045760">
    <property type="entry name" value="DAP_DH_C"/>
</dbReference>
<dbReference type="Pfam" id="PF19328">
    <property type="entry name" value="DAP_DH_C"/>
    <property type="match status" value="1"/>
</dbReference>
<keyword evidence="4" id="KW-1185">Reference proteome</keyword>
<evidence type="ECO:0000259" key="1">
    <source>
        <dbReference type="Pfam" id="PF03446"/>
    </source>
</evidence>
<dbReference type="Gene3D" id="3.40.50.720">
    <property type="entry name" value="NAD(P)-binding Rossmann-like Domain"/>
    <property type="match status" value="1"/>
</dbReference>
<dbReference type="CDD" id="cd24146">
    <property type="entry name" value="nat-AmDH_N_like"/>
    <property type="match status" value="1"/>
</dbReference>
<dbReference type="EMBL" id="FODS01000004">
    <property type="protein sequence ID" value="SEO37480.1"/>
    <property type="molecule type" value="Genomic_DNA"/>
</dbReference>
<dbReference type="SUPFAM" id="SSF51735">
    <property type="entry name" value="NAD(P)-binding Rossmann-fold domains"/>
    <property type="match status" value="1"/>
</dbReference>
<accession>A0A1H8P6A9</accession>
<dbReference type="STRING" id="569882.SAMN04490248_104158"/>
<dbReference type="InterPro" id="IPR036291">
    <property type="entry name" value="NAD(P)-bd_dom_sf"/>
</dbReference>
<name>A0A1H8P6A9_9RHOB</name>
<dbReference type="InterPro" id="IPR006115">
    <property type="entry name" value="6PGDH_NADP-bd"/>
</dbReference>
<dbReference type="AlphaFoldDB" id="A0A1H8P6A9"/>
<dbReference type="OrthoDB" id="9767616at2"/>
<evidence type="ECO:0000313" key="4">
    <source>
        <dbReference type="Proteomes" id="UP000198893"/>
    </source>
</evidence>
<feature type="domain" description="2,4-diaminopentanoate dehydrogenase C-terminal" evidence="2">
    <location>
        <begin position="140"/>
        <end position="332"/>
    </location>
</feature>
<proteinExistence type="predicted"/>
<gene>
    <name evidence="3" type="ORF">SAMN04490248_104158</name>
</gene>
<dbReference type="Proteomes" id="UP000198893">
    <property type="component" value="Unassembled WGS sequence"/>
</dbReference>
<protein>
    <submittedName>
        <fullName evidence="3">4-hydroxy-tetrahydrodipicolinate reductase</fullName>
    </submittedName>
</protein>
<organism evidence="3 4">
    <name type="scientific">Salinihabitans flavidus</name>
    <dbReference type="NCBI Taxonomy" id="569882"/>
    <lineage>
        <taxon>Bacteria</taxon>
        <taxon>Pseudomonadati</taxon>
        <taxon>Pseudomonadota</taxon>
        <taxon>Alphaproteobacteria</taxon>
        <taxon>Rhodobacterales</taxon>
        <taxon>Roseobacteraceae</taxon>
        <taxon>Salinihabitans</taxon>
    </lineage>
</organism>
<reference evidence="3 4" key="1">
    <citation type="submission" date="2016-10" db="EMBL/GenBank/DDBJ databases">
        <authorList>
            <person name="de Groot N.N."/>
        </authorList>
    </citation>
    <scope>NUCLEOTIDE SEQUENCE [LARGE SCALE GENOMIC DNA]</scope>
    <source>
        <strain evidence="3 4">DSM 27842</strain>
    </source>
</reference>
<feature type="domain" description="6-phosphogluconate dehydrogenase NADP-binding" evidence="1">
    <location>
        <begin position="7"/>
        <end position="137"/>
    </location>
</feature>
<evidence type="ECO:0000259" key="2">
    <source>
        <dbReference type="Pfam" id="PF19328"/>
    </source>
</evidence>